<organism evidence="2 3">
    <name type="scientific">Ameca splendens</name>
    <dbReference type="NCBI Taxonomy" id="208324"/>
    <lineage>
        <taxon>Eukaryota</taxon>
        <taxon>Metazoa</taxon>
        <taxon>Chordata</taxon>
        <taxon>Craniata</taxon>
        <taxon>Vertebrata</taxon>
        <taxon>Euteleostomi</taxon>
        <taxon>Actinopterygii</taxon>
        <taxon>Neopterygii</taxon>
        <taxon>Teleostei</taxon>
        <taxon>Neoteleostei</taxon>
        <taxon>Acanthomorphata</taxon>
        <taxon>Ovalentaria</taxon>
        <taxon>Atherinomorphae</taxon>
        <taxon>Cyprinodontiformes</taxon>
        <taxon>Goodeidae</taxon>
        <taxon>Ameca</taxon>
    </lineage>
</organism>
<evidence type="ECO:0000313" key="2">
    <source>
        <dbReference type="EMBL" id="MEQ2280439.1"/>
    </source>
</evidence>
<feature type="region of interest" description="Disordered" evidence="1">
    <location>
        <begin position="50"/>
        <end position="122"/>
    </location>
</feature>
<comment type="caution">
    <text evidence="2">The sequence shown here is derived from an EMBL/GenBank/DDBJ whole genome shotgun (WGS) entry which is preliminary data.</text>
</comment>
<keyword evidence="3" id="KW-1185">Reference proteome</keyword>
<sequence>MSSEKSQEVVGCDASIMKNVWEIRMREYGLRMRLEQERLEKSALPIINKDWADRMTAKTGKNKKVERKAKPSDSQTDDNVWKSKQPLVPQAVPPGRGSGPFGRPGFPARSFSAPTPNLKDKKGQDKIFNKLQLLMSITQTQPSSLVWGKAWKFNKSLPSPAEGSSGSSDWGQCWMFAPYQPRSEEGKPWPHEPNLVDPQSFHLWRKACYSIVESQQLDQNIPTEEWQTSWKRFNKIKKDSAENDEKVFKHGYFTSLVETQHRNEILSSSEWSDSWMSTKTADQQDLSTAPKEGLLNVTVGNNKDMEREESLEWEECWRLLNHHGSSSSKLPHHQKDHRTTAAAFNNQQSYSQNYNHGRGFDDHTFAPHTRDLQFYNKFKAINDWNKSWEILKNNSKPCAEIDKVLKTLPSKMDVETQRVEKIPQVNNSTEKVDPRLEQLRHDVIHHTKSELTQSKLLLLKHLQKILLPSEWRDSWKVIKHRMRQERRRYKLDLLKPFRESEKGEDLKPNASEWKDSWKLTCLPLNQNPELWQQVWSTTTQIRVNWERHQSEISVEEFPKNGPTSEQVWGESWKFSRYLHRSEPAQGKEQVGKGKSSVPHNSKKHEARARSISDWQNAWMVTETQLSHDKPSFALWREAWKCSINHIPNWTGQVPTEKWVDESTEIQHQKSIKGAEAKMSSSFDNKIFYLEKDWSSSWTVKSLLSYQPSKSISTQQQHPIMSEYGCKWGKSFRVANPMPQLVQPWMESSQNPGYYLVLWSRRNKKQNNNKSNLNKSFASATLWATSYRFLQKPKAQFKDKTMSKDLSDPRVIFTTKIKTMKHLYYDKEKEKQSKRKWAGCHLLGKTQLPLKKGRGSNNKPKPEDSFNKNFLEEWGESWRFLVRPESLKKQISFKPLLGWDGSWKFLLPSNHK</sequence>
<accession>A0ABV0XG56</accession>
<reference evidence="2 3" key="1">
    <citation type="submission" date="2021-06" db="EMBL/GenBank/DDBJ databases">
        <authorList>
            <person name="Palmer J.M."/>
        </authorList>
    </citation>
    <scope>NUCLEOTIDE SEQUENCE [LARGE SCALE GENOMIC DNA]</scope>
    <source>
        <strain evidence="2 3">AS_MEX2019</strain>
        <tissue evidence="2">Muscle</tissue>
    </source>
</reference>
<proteinExistence type="predicted"/>
<protein>
    <submittedName>
        <fullName evidence="2">Uncharacterized protein</fullName>
    </submittedName>
</protein>
<dbReference type="EMBL" id="JAHRIP010001632">
    <property type="protein sequence ID" value="MEQ2280439.1"/>
    <property type="molecule type" value="Genomic_DNA"/>
</dbReference>
<name>A0ABV0XG56_9TELE</name>
<feature type="region of interest" description="Disordered" evidence="1">
    <location>
        <begin position="582"/>
        <end position="610"/>
    </location>
</feature>
<gene>
    <name evidence="2" type="ORF">AMECASPLE_019900</name>
</gene>
<evidence type="ECO:0000313" key="3">
    <source>
        <dbReference type="Proteomes" id="UP001469553"/>
    </source>
</evidence>
<dbReference type="Proteomes" id="UP001469553">
    <property type="component" value="Unassembled WGS sequence"/>
</dbReference>
<evidence type="ECO:0000256" key="1">
    <source>
        <dbReference type="SAM" id="MobiDB-lite"/>
    </source>
</evidence>